<protein>
    <submittedName>
        <fullName evidence="1">DUF1905 domain-containing protein</fullName>
    </submittedName>
</protein>
<name>A0A4Z0PWN8_9BACT</name>
<accession>A0A4Z0PWN8</accession>
<evidence type="ECO:0000313" key="2">
    <source>
        <dbReference type="Proteomes" id="UP000297549"/>
    </source>
</evidence>
<dbReference type="InterPro" id="IPR015018">
    <property type="entry name" value="DUF1905"/>
</dbReference>
<dbReference type="EMBL" id="SRLC01000002">
    <property type="protein sequence ID" value="TGE21706.1"/>
    <property type="molecule type" value="Genomic_DNA"/>
</dbReference>
<gene>
    <name evidence="1" type="ORF">E5K00_15650</name>
</gene>
<comment type="caution">
    <text evidence="1">The sequence shown here is derived from an EMBL/GenBank/DDBJ whole genome shotgun (WGS) entry which is preliminary data.</text>
</comment>
<dbReference type="Pfam" id="PF13376">
    <property type="entry name" value="OmdA"/>
    <property type="match status" value="1"/>
</dbReference>
<dbReference type="Proteomes" id="UP000297549">
    <property type="component" value="Unassembled WGS sequence"/>
</dbReference>
<organism evidence="1 2">
    <name type="scientific">Hymenobacter aquaticus</name>
    <dbReference type="NCBI Taxonomy" id="1867101"/>
    <lineage>
        <taxon>Bacteria</taxon>
        <taxon>Pseudomonadati</taxon>
        <taxon>Bacteroidota</taxon>
        <taxon>Cytophagia</taxon>
        <taxon>Cytophagales</taxon>
        <taxon>Hymenobacteraceae</taxon>
        <taxon>Hymenobacter</taxon>
    </lineage>
</organism>
<dbReference type="SUPFAM" id="SSF141694">
    <property type="entry name" value="AF2212/PG0164-like"/>
    <property type="match status" value="1"/>
</dbReference>
<dbReference type="Pfam" id="PF08922">
    <property type="entry name" value="DUF1905"/>
    <property type="match status" value="1"/>
</dbReference>
<sequence length="167" mass="17597">MSSPLSASVTFSALLEPGGPSFMPTQVVIVPLDVVAALGGKATRRVVGTLNGYAVRLGLMPLSSGERYLMVNKDTCKAAGLHLGQQLTVTLAPDPTPDAVDLPAELAEGLADWPEAAAGFEQLTGGMKRAIAYHIDTAKRPETRLNRTVQVLRQLAVGGHPFRAPKD</sequence>
<dbReference type="OrthoDB" id="883381at2"/>
<keyword evidence="2" id="KW-1185">Reference proteome</keyword>
<dbReference type="InterPro" id="IPR037079">
    <property type="entry name" value="AF2212/PG0164-like_sf"/>
</dbReference>
<dbReference type="AlphaFoldDB" id="A0A4Z0PWN8"/>
<reference evidence="1 2" key="1">
    <citation type="submission" date="2019-04" db="EMBL/GenBank/DDBJ databases">
        <authorList>
            <person name="Feng G."/>
            <person name="Zhang J."/>
            <person name="Zhu H."/>
        </authorList>
    </citation>
    <scope>NUCLEOTIDE SEQUENCE [LARGE SCALE GENOMIC DNA]</scope>
    <source>
        <strain evidence="1 2">JCM 31653</strain>
    </source>
</reference>
<dbReference type="RefSeq" id="WP_135464252.1">
    <property type="nucleotide sequence ID" value="NZ_SRLC01000002.1"/>
</dbReference>
<dbReference type="Gene3D" id="2.40.30.100">
    <property type="entry name" value="AF2212/PG0164-like"/>
    <property type="match status" value="1"/>
</dbReference>
<evidence type="ECO:0000313" key="1">
    <source>
        <dbReference type="EMBL" id="TGE21706.1"/>
    </source>
</evidence>
<proteinExistence type="predicted"/>